<evidence type="ECO:0000256" key="3">
    <source>
        <dbReference type="SAM" id="Phobius"/>
    </source>
</evidence>
<evidence type="ECO:0000259" key="4">
    <source>
        <dbReference type="PROSITE" id="PS51677"/>
    </source>
</evidence>
<organism evidence="5 6">
    <name type="scientific">Paenibacillus lignilyticus</name>
    <dbReference type="NCBI Taxonomy" id="1172615"/>
    <lineage>
        <taxon>Bacteria</taxon>
        <taxon>Bacillati</taxon>
        <taxon>Bacillota</taxon>
        <taxon>Bacilli</taxon>
        <taxon>Bacillales</taxon>
        <taxon>Paenibacillaceae</taxon>
        <taxon>Paenibacillus</taxon>
    </lineage>
</organism>
<keyword evidence="2" id="KW-0732">Signal</keyword>
<evidence type="ECO:0000256" key="2">
    <source>
        <dbReference type="ARBA" id="ARBA00022729"/>
    </source>
</evidence>
<dbReference type="RefSeq" id="WP_210661717.1">
    <property type="nucleotide sequence ID" value="NZ_JAGKSP010000010.1"/>
</dbReference>
<dbReference type="PANTHER" id="PTHR34216">
    <property type="match status" value="1"/>
</dbReference>
<sequence>MNRHKSRKLLIIGVGFIFAIMSFTIGVNQLLTFKKATVVFASGTESEVQIPVLCYHSITDKKTGEYVVSPARLEEQMQWLREQGYRSINLSRFELLMKGKLPNDGRNVLITFDDGYKDNYTNAYPILNKYGYVAVEFLVTNWVGGPDYMNWSEVDQLSGKGWDLMSHTRTHPYLPLHTTKGQMDEIAGSKALLEKHLSKPVHVIAYPYGLRSFETVKIVKDSGYDYAFTFDDGMTTSLQNPYLLKRLFISGEMDLPAFKQKLEPDSGS</sequence>
<comment type="caution">
    <text evidence="5">The sequence shown here is derived from an EMBL/GenBank/DDBJ whole genome shotgun (WGS) entry which is preliminary data.</text>
</comment>
<dbReference type="SUPFAM" id="SSF88713">
    <property type="entry name" value="Glycoside hydrolase/deacetylase"/>
    <property type="match status" value="1"/>
</dbReference>
<proteinExistence type="predicted"/>
<dbReference type="Proteomes" id="UP000673394">
    <property type="component" value="Unassembled WGS sequence"/>
</dbReference>
<keyword evidence="6" id="KW-1185">Reference proteome</keyword>
<dbReference type="EMBL" id="JAGKSP010000010">
    <property type="protein sequence ID" value="MBP3965364.1"/>
    <property type="molecule type" value="Genomic_DNA"/>
</dbReference>
<dbReference type="PROSITE" id="PS51677">
    <property type="entry name" value="NODB"/>
    <property type="match status" value="1"/>
</dbReference>
<protein>
    <submittedName>
        <fullName evidence="5">Polysaccharide deacetylase family protein</fullName>
    </submittedName>
</protein>
<dbReference type="Pfam" id="PF01522">
    <property type="entry name" value="Polysacc_deac_1"/>
    <property type="match status" value="1"/>
</dbReference>
<gene>
    <name evidence="5" type="ORF">I8J30_21875</name>
</gene>
<dbReference type="Gene3D" id="3.20.20.370">
    <property type="entry name" value="Glycoside hydrolase/deacetylase"/>
    <property type="match status" value="1"/>
</dbReference>
<keyword evidence="3" id="KW-1133">Transmembrane helix</keyword>
<reference evidence="5 6" key="1">
    <citation type="submission" date="2021-04" db="EMBL/GenBank/DDBJ databases">
        <title>Paenibacillus sp. DLE-14 whole genome sequence.</title>
        <authorList>
            <person name="Ham Y.J."/>
        </authorList>
    </citation>
    <scope>NUCLEOTIDE SEQUENCE [LARGE SCALE GENOMIC DNA]</scope>
    <source>
        <strain evidence="5 6">DLE-14</strain>
    </source>
</reference>
<dbReference type="InterPro" id="IPR051398">
    <property type="entry name" value="Polysacch_Deacetylase"/>
</dbReference>
<name>A0ABS5CHT1_9BACL</name>
<dbReference type="PANTHER" id="PTHR34216:SF3">
    <property type="entry name" value="POLY-BETA-1,6-N-ACETYL-D-GLUCOSAMINE N-DEACETYLASE"/>
    <property type="match status" value="1"/>
</dbReference>
<accession>A0ABS5CHT1</accession>
<keyword evidence="3" id="KW-0812">Transmembrane</keyword>
<evidence type="ECO:0000313" key="6">
    <source>
        <dbReference type="Proteomes" id="UP000673394"/>
    </source>
</evidence>
<dbReference type="InterPro" id="IPR011330">
    <property type="entry name" value="Glyco_hydro/deAcase_b/a-brl"/>
</dbReference>
<comment type="subcellular location">
    <subcellularLocation>
        <location evidence="1">Secreted</location>
    </subcellularLocation>
</comment>
<dbReference type="InterPro" id="IPR002509">
    <property type="entry name" value="NODB_dom"/>
</dbReference>
<keyword evidence="3" id="KW-0472">Membrane</keyword>
<feature type="domain" description="NodB homology" evidence="4">
    <location>
        <begin position="106"/>
        <end position="268"/>
    </location>
</feature>
<dbReference type="CDD" id="cd10918">
    <property type="entry name" value="CE4_NodB_like_5s_6s"/>
    <property type="match status" value="1"/>
</dbReference>
<evidence type="ECO:0000256" key="1">
    <source>
        <dbReference type="ARBA" id="ARBA00004613"/>
    </source>
</evidence>
<feature type="transmembrane region" description="Helical" evidence="3">
    <location>
        <begin position="9"/>
        <end position="31"/>
    </location>
</feature>
<evidence type="ECO:0000313" key="5">
    <source>
        <dbReference type="EMBL" id="MBP3965364.1"/>
    </source>
</evidence>